<evidence type="ECO:0000256" key="3">
    <source>
        <dbReference type="ARBA" id="ARBA00022737"/>
    </source>
</evidence>
<keyword evidence="1" id="KW-0343">GTPase activation</keyword>
<dbReference type="AlphaFoldDB" id="A0ABD3QWP6"/>
<protein>
    <submittedName>
        <fullName evidence="4">Uncharacterized protein</fullName>
    </submittedName>
</protein>
<accession>A0ABD3QWP6</accession>
<evidence type="ECO:0000313" key="4">
    <source>
        <dbReference type="EMBL" id="KAL3804879.1"/>
    </source>
</evidence>
<evidence type="ECO:0000256" key="2">
    <source>
        <dbReference type="ARBA" id="ARBA00022614"/>
    </source>
</evidence>
<evidence type="ECO:0000313" key="5">
    <source>
        <dbReference type="Proteomes" id="UP001516023"/>
    </source>
</evidence>
<reference evidence="4 5" key="1">
    <citation type="journal article" date="2020" name="G3 (Bethesda)">
        <title>Improved Reference Genome for Cyclotella cryptica CCMP332, a Model for Cell Wall Morphogenesis, Salinity Adaptation, and Lipid Production in Diatoms (Bacillariophyta).</title>
        <authorList>
            <person name="Roberts W.R."/>
            <person name="Downey K.M."/>
            <person name="Ruck E.C."/>
            <person name="Traller J.C."/>
            <person name="Alverson A.J."/>
        </authorList>
    </citation>
    <scope>NUCLEOTIDE SEQUENCE [LARGE SCALE GENOMIC DNA]</scope>
    <source>
        <strain evidence="4 5">CCMP332</strain>
    </source>
</reference>
<keyword evidence="3" id="KW-0677">Repeat</keyword>
<dbReference type="SMART" id="SM00368">
    <property type="entry name" value="LRR_RI"/>
    <property type="match status" value="4"/>
</dbReference>
<dbReference type="GO" id="GO:0005096">
    <property type="term" value="F:GTPase activator activity"/>
    <property type="evidence" value="ECO:0007669"/>
    <property type="project" value="UniProtKB-KW"/>
</dbReference>
<dbReference type="InterPro" id="IPR001611">
    <property type="entry name" value="Leu-rich_rpt"/>
</dbReference>
<name>A0ABD3QWP6_9STRA</name>
<proteinExistence type="predicted"/>
<dbReference type="InterPro" id="IPR032675">
    <property type="entry name" value="LRR_dom_sf"/>
</dbReference>
<dbReference type="PANTHER" id="PTHR24113">
    <property type="entry name" value="RAN GTPASE-ACTIVATING PROTEIN 1"/>
    <property type="match status" value="1"/>
</dbReference>
<dbReference type="PANTHER" id="PTHR24113:SF12">
    <property type="entry name" value="RAN GTPASE-ACTIVATING PROTEIN 1"/>
    <property type="match status" value="1"/>
</dbReference>
<keyword evidence="5" id="KW-1185">Reference proteome</keyword>
<comment type="caution">
    <text evidence="4">The sequence shown here is derived from an EMBL/GenBank/DDBJ whole genome shotgun (WGS) entry which is preliminary data.</text>
</comment>
<dbReference type="EMBL" id="JABMIG020000005">
    <property type="protein sequence ID" value="KAL3804879.1"/>
    <property type="molecule type" value="Genomic_DNA"/>
</dbReference>
<dbReference type="SUPFAM" id="SSF52047">
    <property type="entry name" value="RNI-like"/>
    <property type="match status" value="1"/>
</dbReference>
<dbReference type="InterPro" id="IPR027038">
    <property type="entry name" value="RanGap"/>
</dbReference>
<organism evidence="4 5">
    <name type="scientific">Cyclotella cryptica</name>
    <dbReference type="NCBI Taxonomy" id="29204"/>
    <lineage>
        <taxon>Eukaryota</taxon>
        <taxon>Sar</taxon>
        <taxon>Stramenopiles</taxon>
        <taxon>Ochrophyta</taxon>
        <taxon>Bacillariophyta</taxon>
        <taxon>Coscinodiscophyceae</taxon>
        <taxon>Thalassiosirophycidae</taxon>
        <taxon>Stephanodiscales</taxon>
        <taxon>Stephanodiscaceae</taxon>
        <taxon>Cyclotella</taxon>
    </lineage>
</organism>
<keyword evidence="2" id="KW-0433">Leucine-rich repeat</keyword>
<sequence length="372" mass="42059">MGNVAIAFVNSTVALNEFILSKYNARLEHKRIASLIPRYLSQLNQSDSTITTLNLNSLGVDCTIVKKFESPLLTKDGIRVEELYLEQNWIGSEGATCVARILSRDKCLKIVSLANNPIGTMGAMALASAIESNSTLEKLNLSYCNINDAGVQKLACSLKKNTTLKYLYLEGNPISSEGINSLFKSIYDTSNGITSLWECNHTIRAFHNGITNLYSPSFPETEANRLRSQKLEEILASCNRRTYSSLSMHQKLLIPSSKHIAASRKILRYFFKDDPSQYMSTLENTEEKLVPHVMQWLGRYGDVGIIYDVVRDMPWLLEQRVHTAECARKRKRTADLVDVFPPEVGEDERDFLLDNFDEKLERKNCKGCSYCK</sequence>
<gene>
    <name evidence="4" type="ORF">HJC23_006651</name>
</gene>
<evidence type="ECO:0000256" key="1">
    <source>
        <dbReference type="ARBA" id="ARBA00022468"/>
    </source>
</evidence>
<dbReference type="Pfam" id="PF13516">
    <property type="entry name" value="LRR_6"/>
    <property type="match status" value="4"/>
</dbReference>
<dbReference type="Proteomes" id="UP001516023">
    <property type="component" value="Unassembled WGS sequence"/>
</dbReference>
<dbReference type="Gene3D" id="3.80.10.10">
    <property type="entry name" value="Ribonuclease Inhibitor"/>
    <property type="match status" value="1"/>
</dbReference>